<organism evidence="2 3">
    <name type="scientific">Thalassotalea castellviae</name>
    <dbReference type="NCBI Taxonomy" id="3075612"/>
    <lineage>
        <taxon>Bacteria</taxon>
        <taxon>Pseudomonadati</taxon>
        <taxon>Pseudomonadota</taxon>
        <taxon>Gammaproteobacteria</taxon>
        <taxon>Alteromonadales</taxon>
        <taxon>Colwelliaceae</taxon>
        <taxon>Thalassotalea</taxon>
    </lineage>
</organism>
<keyword evidence="3" id="KW-1185">Reference proteome</keyword>
<evidence type="ECO:0000313" key="2">
    <source>
        <dbReference type="EMBL" id="MDT0603488.1"/>
    </source>
</evidence>
<proteinExistence type="predicted"/>
<evidence type="ECO:0008006" key="4">
    <source>
        <dbReference type="Google" id="ProtNLM"/>
    </source>
</evidence>
<dbReference type="EMBL" id="JAVRIF010000003">
    <property type="protein sequence ID" value="MDT0603488.1"/>
    <property type="molecule type" value="Genomic_DNA"/>
</dbReference>
<protein>
    <recommendedName>
        <fullName evidence="4">Chemotaxis protein</fullName>
    </recommendedName>
</protein>
<sequence>MGGSKSRSSQTSRSDNTSVSIGVGGDNNGFLVNGSGNTFNAVDHGAVDASFGLVRDAMTGQTHMFESALAGNESVSLAAMDNVLLANDEANYLSGLAIESNAGIVDQVLLGNTDTQLAVAGLASEFGDDLTYLADGSIQGNQALTELSINNNALLTSDFGDKMLAMSDSNQQLALASMDNSAALSSQFGADMSAAYSGYSNNLADITTTSINRNAELSNEFGNKMVDVVSDSQMALTEMAVLQERGLENALEVAGNMSMDDSAESSAEMIKYISIGLAVVGAAMVFKNG</sequence>
<accession>A0ABU2ZZY5</accession>
<feature type="region of interest" description="Disordered" evidence="1">
    <location>
        <begin position="1"/>
        <end position="21"/>
    </location>
</feature>
<reference evidence="2 3" key="1">
    <citation type="submission" date="2023-09" db="EMBL/GenBank/DDBJ databases">
        <authorList>
            <person name="Rey-Velasco X."/>
        </authorList>
    </citation>
    <scope>NUCLEOTIDE SEQUENCE [LARGE SCALE GENOMIC DNA]</scope>
    <source>
        <strain evidence="2 3">W431</strain>
    </source>
</reference>
<name>A0ABU2ZZY5_9GAMM</name>
<evidence type="ECO:0000313" key="3">
    <source>
        <dbReference type="Proteomes" id="UP001266357"/>
    </source>
</evidence>
<comment type="caution">
    <text evidence="2">The sequence shown here is derived from an EMBL/GenBank/DDBJ whole genome shotgun (WGS) entry which is preliminary data.</text>
</comment>
<feature type="compositionally biased region" description="Low complexity" evidence="1">
    <location>
        <begin position="1"/>
        <end position="20"/>
    </location>
</feature>
<evidence type="ECO:0000256" key="1">
    <source>
        <dbReference type="SAM" id="MobiDB-lite"/>
    </source>
</evidence>
<gene>
    <name evidence="2" type="ORF">RM573_07750</name>
</gene>
<dbReference type="RefSeq" id="WP_311579723.1">
    <property type="nucleotide sequence ID" value="NZ_JAVRIF010000003.1"/>
</dbReference>
<dbReference type="Proteomes" id="UP001266357">
    <property type="component" value="Unassembled WGS sequence"/>
</dbReference>